<evidence type="ECO:0000259" key="2">
    <source>
        <dbReference type="Pfam" id="PF20770"/>
    </source>
</evidence>
<feature type="region of interest" description="Disordered" evidence="1">
    <location>
        <begin position="1"/>
        <end position="22"/>
    </location>
</feature>
<dbReference type="InterPro" id="IPR048841">
    <property type="entry name" value="PAN2_N"/>
</dbReference>
<dbReference type="InterPro" id="IPR050785">
    <property type="entry name" value="PAN2-PAN3_catalytic_subunit"/>
</dbReference>
<gene>
    <name evidence="3" type="ORF">AB6A40_008149</name>
</gene>
<reference evidence="3 4" key="1">
    <citation type="submission" date="2024-08" db="EMBL/GenBank/DDBJ databases">
        <title>Gnathostoma spinigerum genome.</title>
        <authorList>
            <person name="Gonzalez-Bertolin B."/>
            <person name="Monzon S."/>
            <person name="Zaballos A."/>
            <person name="Jimenez P."/>
            <person name="Dekumyoy P."/>
            <person name="Varona S."/>
            <person name="Cuesta I."/>
            <person name="Sumanam S."/>
            <person name="Adisakwattana P."/>
            <person name="Gasser R.B."/>
            <person name="Hernandez-Gonzalez A."/>
            <person name="Young N.D."/>
            <person name="Perteguer M.J."/>
        </authorList>
    </citation>
    <scope>NUCLEOTIDE SEQUENCE [LARGE SCALE GENOMIC DNA]</scope>
    <source>
        <strain evidence="3">AL3</strain>
        <tissue evidence="3">Liver</tissue>
    </source>
</reference>
<dbReference type="PANTHER" id="PTHR15728">
    <property type="entry name" value="DEADENYLATION COMPLEX CATALYTIC SUBUNIT PAN2"/>
    <property type="match status" value="1"/>
</dbReference>
<evidence type="ECO:0000256" key="1">
    <source>
        <dbReference type="SAM" id="MobiDB-lite"/>
    </source>
</evidence>
<dbReference type="PANTHER" id="PTHR15728:SF0">
    <property type="entry name" value="PAN2-PAN3 DEADENYLATION COMPLEX CATALYTIC SUBUNIT PAN2"/>
    <property type="match status" value="1"/>
</dbReference>
<dbReference type="AlphaFoldDB" id="A0ABD6EN88"/>
<comment type="caution">
    <text evidence="3">The sequence shown here is derived from an EMBL/GenBank/DDBJ whole genome shotgun (WGS) entry which is preliminary data.</text>
</comment>
<dbReference type="InterPro" id="IPR036322">
    <property type="entry name" value="WD40_repeat_dom_sf"/>
</dbReference>
<evidence type="ECO:0000313" key="3">
    <source>
        <dbReference type="EMBL" id="MFH4981440.1"/>
    </source>
</evidence>
<dbReference type="EMBL" id="JBGFUD010007201">
    <property type="protein sequence ID" value="MFH4981440.1"/>
    <property type="molecule type" value="Genomic_DNA"/>
</dbReference>
<keyword evidence="4" id="KW-1185">Reference proteome</keyword>
<dbReference type="Proteomes" id="UP001608902">
    <property type="component" value="Unassembled WGS sequence"/>
</dbReference>
<proteinExistence type="predicted"/>
<name>A0ABD6EN88_9BILA</name>
<dbReference type="SUPFAM" id="SSF50978">
    <property type="entry name" value="WD40 repeat-like"/>
    <property type="match status" value="1"/>
</dbReference>
<dbReference type="Pfam" id="PF20770">
    <property type="entry name" value="PAN2_N"/>
    <property type="match status" value="1"/>
</dbReference>
<protein>
    <recommendedName>
        <fullName evidence="2">PAN2-PAN3 deadenylation complex catalytic subunit PAN2 N-terminal domain-containing protein</fullName>
    </recommendedName>
</protein>
<accession>A0ABD6EN88</accession>
<organism evidence="3 4">
    <name type="scientific">Gnathostoma spinigerum</name>
    <dbReference type="NCBI Taxonomy" id="75299"/>
    <lineage>
        <taxon>Eukaryota</taxon>
        <taxon>Metazoa</taxon>
        <taxon>Ecdysozoa</taxon>
        <taxon>Nematoda</taxon>
        <taxon>Chromadorea</taxon>
        <taxon>Rhabditida</taxon>
        <taxon>Spirurina</taxon>
        <taxon>Gnathostomatomorpha</taxon>
        <taxon>Gnathostomatoidea</taxon>
        <taxon>Gnathostomatidae</taxon>
        <taxon>Gnathostoma</taxon>
    </lineage>
</organism>
<evidence type="ECO:0000313" key="4">
    <source>
        <dbReference type="Proteomes" id="UP001608902"/>
    </source>
</evidence>
<dbReference type="InterPro" id="IPR015943">
    <property type="entry name" value="WD40/YVTN_repeat-like_dom_sf"/>
</dbReference>
<sequence>MFDGVTQRDNANMLPGSQGEQPATEIPEGGFALLSHVPQNVSLTHAVTALAFDPYEELLWSANTTGRVTSFYGIQLEKYTAFVSAHSDVRALLATETLLLSLSNNRLKANRRQGISVFSHASEFMSDLTCIHRLPDAPLSVLMGGNQQKIVQFDLEKQKETRIIHLKQRNCTAMRSNQKFLFNSDSDGNITLRNMSTIDAIHSFQAHQGSIADFDVHKNKLITCGYSPRLGSLSGDRFLMVYDLRTLRSLPLVPLPFAPIFCRFLPSYYDNRIMVASQAGELIVMDVNEQPSVPVQLDTNGLALFSMDVSSSKQCMVFGDQTGFIHLFSDRVEPVFNENSWETEFADPVIINPPMSIDDPQPSFAAFSLPYSTDDHYLSDWPEHLCQRVYREPDPISKEIMDSIRMVHFVGYAPNPRAGTPLCRHNIKPYSESQVTTKFNDDSDKNNEPAPFTIPKFYKRVHVRPSRYNNEEFDYLRYNHTELIPIEGYISMPQANATLLVS</sequence>
<dbReference type="Gene3D" id="2.130.10.10">
    <property type="entry name" value="YVTN repeat-like/Quinoprotein amine dehydrogenase"/>
    <property type="match status" value="1"/>
</dbReference>
<feature type="domain" description="PAN2-PAN3 deadenylation complex catalytic subunit PAN2 N-terminal" evidence="2">
    <location>
        <begin position="36"/>
        <end position="328"/>
    </location>
</feature>